<evidence type="ECO:0000313" key="2">
    <source>
        <dbReference type="Proteomes" id="UP000028524"/>
    </source>
</evidence>
<accession>A0A084QXD5</accession>
<gene>
    <name evidence="1" type="ORF">S40285_09248</name>
</gene>
<dbReference type="EMBL" id="KL659790">
    <property type="protein sequence ID" value="KFA68620.1"/>
    <property type="molecule type" value="Genomic_DNA"/>
</dbReference>
<keyword evidence="2" id="KW-1185">Reference proteome</keyword>
<sequence length="45" mass="5410">MIIPRAKIMQIQELFIGYIIDSKLMFATLKSTYLQELFWQFDPDL</sequence>
<proteinExistence type="predicted"/>
<dbReference type="HOGENOM" id="CLU_3210260_0_0_1"/>
<name>A0A084QXD5_STAC4</name>
<protein>
    <submittedName>
        <fullName evidence="1">Uncharacterized protein</fullName>
    </submittedName>
</protein>
<reference evidence="1 2" key="1">
    <citation type="journal article" date="2014" name="BMC Genomics">
        <title>Comparative genome sequencing reveals chemotype-specific gene clusters in the toxigenic black mold Stachybotrys.</title>
        <authorList>
            <person name="Semeiks J."/>
            <person name="Borek D."/>
            <person name="Otwinowski Z."/>
            <person name="Grishin N.V."/>
        </authorList>
    </citation>
    <scope>NUCLEOTIDE SEQUENCE [LARGE SCALE GENOMIC DNA]</scope>
    <source>
        <strain evidence="1 2">IBT 40285</strain>
    </source>
</reference>
<dbReference type="InParanoid" id="A0A084QXD5"/>
<feature type="non-terminal residue" evidence="1">
    <location>
        <position position="45"/>
    </location>
</feature>
<organism evidence="1 2">
    <name type="scientific">Stachybotrys chlorohalonatus (strain IBT 40285)</name>
    <dbReference type="NCBI Taxonomy" id="1283841"/>
    <lineage>
        <taxon>Eukaryota</taxon>
        <taxon>Fungi</taxon>
        <taxon>Dikarya</taxon>
        <taxon>Ascomycota</taxon>
        <taxon>Pezizomycotina</taxon>
        <taxon>Sordariomycetes</taxon>
        <taxon>Hypocreomycetidae</taxon>
        <taxon>Hypocreales</taxon>
        <taxon>Stachybotryaceae</taxon>
        <taxon>Stachybotrys</taxon>
    </lineage>
</organism>
<dbReference type="AlphaFoldDB" id="A0A084QXD5"/>
<evidence type="ECO:0000313" key="1">
    <source>
        <dbReference type="EMBL" id="KFA68620.1"/>
    </source>
</evidence>
<dbReference type="Proteomes" id="UP000028524">
    <property type="component" value="Unassembled WGS sequence"/>
</dbReference>